<accession>C0N9X4</accession>
<feature type="transmembrane region" description="Helical" evidence="7">
    <location>
        <begin position="30"/>
        <end position="49"/>
    </location>
</feature>
<gene>
    <name evidence="8" type="ORF">MDMS009_2986</name>
</gene>
<keyword evidence="5 7" id="KW-1133">Transmembrane helix</keyword>
<feature type="transmembrane region" description="Helical" evidence="7">
    <location>
        <begin position="209"/>
        <end position="229"/>
    </location>
</feature>
<organism evidence="8 9">
    <name type="scientific">Methylophaga thiooxydans DMS010</name>
    <dbReference type="NCBI Taxonomy" id="637616"/>
    <lineage>
        <taxon>Bacteria</taxon>
        <taxon>Pseudomonadati</taxon>
        <taxon>Pseudomonadota</taxon>
        <taxon>Gammaproteobacteria</taxon>
        <taxon>Thiotrichales</taxon>
        <taxon>Piscirickettsiaceae</taxon>
        <taxon>Methylophaga</taxon>
    </lineage>
</organism>
<evidence type="ECO:0000256" key="6">
    <source>
        <dbReference type="ARBA" id="ARBA00023136"/>
    </source>
</evidence>
<evidence type="ECO:0000313" key="8">
    <source>
        <dbReference type="EMBL" id="EEF78442.1"/>
    </source>
</evidence>
<keyword evidence="6 7" id="KW-0472">Membrane</keyword>
<keyword evidence="3" id="KW-1003">Cell membrane</keyword>
<protein>
    <submittedName>
        <fullName evidence="8">Polysaccharide biosynthesis protein</fullName>
    </submittedName>
</protein>
<feature type="transmembrane region" description="Helical" evidence="7">
    <location>
        <begin position="129"/>
        <end position="148"/>
    </location>
</feature>
<feature type="transmembrane region" description="Helical" evidence="7">
    <location>
        <begin position="425"/>
        <end position="448"/>
    </location>
</feature>
<feature type="transmembrane region" description="Helical" evidence="7">
    <location>
        <begin position="96"/>
        <end position="117"/>
    </location>
</feature>
<feature type="transmembrane region" description="Helical" evidence="7">
    <location>
        <begin position="393"/>
        <end position="413"/>
    </location>
</feature>
<feature type="transmembrane region" description="Helical" evidence="7">
    <location>
        <begin position="359"/>
        <end position="381"/>
    </location>
</feature>
<sequence>MLRRGVATLTTLALAWFLTPEDFGLLAMMMVFLAFADVLVDAGFSQALIRKESVTQRELSTAFFANITIAVLAYLLLFFCAPYIALFYEQPELEPLIQVVGVAVFFNALAVVQQAILSRALKFRLQLQVTLPAAAVSGVIAIICAYSGLGVWALIVQVVSQSLLISLLYWWQRLWTPSLEFGRNEFRELFAFGGYLLLAQMTNVPFKNMYVIVIAKVYASAIAGLYFFAEKIRDLILNQLVNSVQKVTYPALSQVQSDSVKLKRGYRQIISVTTFIVFPVLILLAALVNNLFTLLLPATWFAAVPYLQLMCLAGLMNPLNAINLNILKVKGRSDLVFYLGMYKKTTAILIFIITYQYGITAIIVGQIVNSVLGYIPNSYYSKRLINYSVREQLADFIPTLLLAGIVGFCTWLIQSALNWPVLVELIILGSGAGLIYLTGAWLLNLSAFGHASRLVEMKLGRKNA</sequence>
<keyword evidence="4 7" id="KW-0812">Transmembrane</keyword>
<feature type="transmembrane region" description="Helical" evidence="7">
    <location>
        <begin position="294"/>
        <end position="315"/>
    </location>
</feature>
<comment type="subcellular location">
    <subcellularLocation>
        <location evidence="1">Cell membrane</location>
        <topology evidence="1">Multi-pass membrane protein</topology>
    </subcellularLocation>
</comment>
<evidence type="ECO:0000313" key="9">
    <source>
        <dbReference type="Proteomes" id="UP000004679"/>
    </source>
</evidence>
<dbReference type="HOGENOM" id="CLU_026911_5_2_6"/>
<evidence type="ECO:0000256" key="4">
    <source>
        <dbReference type="ARBA" id="ARBA00022692"/>
    </source>
</evidence>
<evidence type="ECO:0000256" key="3">
    <source>
        <dbReference type="ARBA" id="ARBA00022475"/>
    </source>
</evidence>
<dbReference type="GO" id="GO:0005886">
    <property type="term" value="C:plasma membrane"/>
    <property type="evidence" value="ECO:0007669"/>
    <property type="project" value="UniProtKB-SubCell"/>
</dbReference>
<comment type="similarity">
    <text evidence="2">Belongs to the polysaccharide synthase family.</text>
</comment>
<evidence type="ECO:0000256" key="7">
    <source>
        <dbReference type="SAM" id="Phobius"/>
    </source>
</evidence>
<name>C0N9X4_9GAMM</name>
<reference evidence="8 9" key="1">
    <citation type="journal article" date="2011" name="J. Bacteriol.">
        <title>Draft genome sequence of the chemolithoheterotrophic, halophilic methylotroph Methylophaga thiooxydans DMS010.</title>
        <authorList>
            <person name="Boden R."/>
            <person name="Ferriera S."/>
            <person name="Johnson J."/>
            <person name="Kelly D.P."/>
            <person name="Murrell J.C."/>
            <person name="Schafer H."/>
        </authorList>
    </citation>
    <scope>NUCLEOTIDE SEQUENCE [LARGE SCALE GENOMIC DNA]</scope>
    <source>
        <strain evidence="8 9">DMS010</strain>
    </source>
</reference>
<evidence type="ECO:0000256" key="2">
    <source>
        <dbReference type="ARBA" id="ARBA00007430"/>
    </source>
</evidence>
<feature type="transmembrane region" description="Helical" evidence="7">
    <location>
        <begin position="335"/>
        <end position="353"/>
    </location>
</feature>
<dbReference type="EMBL" id="GG657907">
    <property type="protein sequence ID" value="EEF78442.1"/>
    <property type="molecule type" value="Genomic_DNA"/>
</dbReference>
<feature type="transmembrane region" description="Helical" evidence="7">
    <location>
        <begin position="269"/>
        <end position="288"/>
    </location>
</feature>
<dbReference type="PANTHER" id="PTHR30250">
    <property type="entry name" value="PST FAMILY PREDICTED COLANIC ACID TRANSPORTER"/>
    <property type="match status" value="1"/>
</dbReference>
<dbReference type="AlphaFoldDB" id="C0N9X4"/>
<proteinExistence type="inferred from homology"/>
<evidence type="ECO:0000256" key="5">
    <source>
        <dbReference type="ARBA" id="ARBA00022989"/>
    </source>
</evidence>
<dbReference type="Proteomes" id="UP000004679">
    <property type="component" value="Unassembled WGS sequence"/>
</dbReference>
<keyword evidence="9" id="KW-1185">Reference proteome</keyword>
<dbReference type="Pfam" id="PF13440">
    <property type="entry name" value="Polysacc_synt_3"/>
    <property type="match status" value="1"/>
</dbReference>
<feature type="transmembrane region" description="Helical" evidence="7">
    <location>
        <begin position="61"/>
        <end position="84"/>
    </location>
</feature>
<dbReference type="InterPro" id="IPR050833">
    <property type="entry name" value="Poly_Biosynth_Transport"/>
</dbReference>
<dbReference type="CDD" id="cd13127">
    <property type="entry name" value="MATE_tuaB_like"/>
    <property type="match status" value="1"/>
</dbReference>
<evidence type="ECO:0000256" key="1">
    <source>
        <dbReference type="ARBA" id="ARBA00004651"/>
    </source>
</evidence>
<dbReference type="PANTHER" id="PTHR30250:SF10">
    <property type="entry name" value="LIPOPOLYSACCHARIDE BIOSYNTHESIS PROTEIN WZXC"/>
    <property type="match status" value="1"/>
</dbReference>
<dbReference type="OrthoDB" id="8538786at2"/>